<evidence type="ECO:0000259" key="3">
    <source>
        <dbReference type="PROSITE" id="PS51352"/>
    </source>
</evidence>
<reference evidence="5" key="1">
    <citation type="journal article" date="2019" name="Int. J. Syst. Evol. Microbiol.">
        <title>The Global Catalogue of Microorganisms (GCM) 10K type strain sequencing project: providing services to taxonomists for standard genome sequencing and annotation.</title>
        <authorList>
            <consortium name="The Broad Institute Genomics Platform"/>
            <consortium name="The Broad Institute Genome Sequencing Center for Infectious Disease"/>
            <person name="Wu L."/>
            <person name="Ma J."/>
        </authorList>
    </citation>
    <scope>NUCLEOTIDE SEQUENCE [LARGE SCALE GENOMIC DNA]</scope>
    <source>
        <strain evidence="5">KCTC 42423</strain>
    </source>
</reference>
<keyword evidence="5" id="KW-1185">Reference proteome</keyword>
<dbReference type="Proteomes" id="UP001597459">
    <property type="component" value="Unassembled WGS sequence"/>
</dbReference>
<feature type="signal peptide" evidence="2">
    <location>
        <begin position="1"/>
        <end position="20"/>
    </location>
</feature>
<feature type="chain" id="PRO_5046126568" evidence="2">
    <location>
        <begin position="21"/>
        <end position="149"/>
    </location>
</feature>
<proteinExistence type="predicted"/>
<sequence length="149" mass="17080">MKKNSTLVCLFLLSTSLLIGQETDWKSNFDESKKEAVENNKNIVLVFAGSDWCAPCIKLEKYILNTEEFIALATKDFVLVKADFPRKKKNQLSEEIQEQNRGLAEKYNKSNGFPLVVVLDPHGRKYGELGYKKVTPEMYLKELQALIPY</sequence>
<protein>
    <submittedName>
        <fullName evidence="4">Thioredoxin family protein</fullName>
    </submittedName>
</protein>
<dbReference type="PANTHER" id="PTHR15337:SF11">
    <property type="entry name" value="THIOREDOXIN DOMAIN-CONTAINING PROTEIN"/>
    <property type="match status" value="1"/>
</dbReference>
<evidence type="ECO:0000313" key="5">
    <source>
        <dbReference type="Proteomes" id="UP001597459"/>
    </source>
</evidence>
<dbReference type="EMBL" id="JBHULX010000017">
    <property type="protein sequence ID" value="MFD2591288.1"/>
    <property type="molecule type" value="Genomic_DNA"/>
</dbReference>
<gene>
    <name evidence="4" type="ORF">ACFSTE_10670</name>
</gene>
<name>A0ABW5N9R5_9FLAO</name>
<dbReference type="PANTHER" id="PTHR15337">
    <property type="entry name" value="ANTERIOR GRADIENT PROTEIN-RELATED"/>
    <property type="match status" value="1"/>
</dbReference>
<keyword evidence="1 2" id="KW-0732">Signal</keyword>
<evidence type="ECO:0000313" key="4">
    <source>
        <dbReference type="EMBL" id="MFD2591288.1"/>
    </source>
</evidence>
<dbReference type="Pfam" id="PF13899">
    <property type="entry name" value="Thioredoxin_7"/>
    <property type="match status" value="1"/>
</dbReference>
<dbReference type="InterPro" id="IPR051099">
    <property type="entry name" value="AGR/TXD"/>
</dbReference>
<dbReference type="InterPro" id="IPR013766">
    <property type="entry name" value="Thioredoxin_domain"/>
</dbReference>
<feature type="domain" description="Thioredoxin" evidence="3">
    <location>
        <begin position="2"/>
        <end position="148"/>
    </location>
</feature>
<dbReference type="SUPFAM" id="SSF52833">
    <property type="entry name" value="Thioredoxin-like"/>
    <property type="match status" value="1"/>
</dbReference>
<evidence type="ECO:0000256" key="1">
    <source>
        <dbReference type="ARBA" id="ARBA00022729"/>
    </source>
</evidence>
<dbReference type="PROSITE" id="PS51352">
    <property type="entry name" value="THIOREDOXIN_2"/>
    <property type="match status" value="1"/>
</dbReference>
<accession>A0ABW5N9R5</accession>
<dbReference type="Gene3D" id="3.40.30.10">
    <property type="entry name" value="Glutaredoxin"/>
    <property type="match status" value="1"/>
</dbReference>
<organism evidence="4 5">
    <name type="scientific">Aquimarina hainanensis</name>
    <dbReference type="NCBI Taxonomy" id="1578017"/>
    <lineage>
        <taxon>Bacteria</taxon>
        <taxon>Pseudomonadati</taxon>
        <taxon>Bacteroidota</taxon>
        <taxon>Flavobacteriia</taxon>
        <taxon>Flavobacteriales</taxon>
        <taxon>Flavobacteriaceae</taxon>
        <taxon>Aquimarina</taxon>
    </lineage>
</organism>
<dbReference type="InterPro" id="IPR036249">
    <property type="entry name" value="Thioredoxin-like_sf"/>
</dbReference>
<comment type="caution">
    <text evidence="4">The sequence shown here is derived from an EMBL/GenBank/DDBJ whole genome shotgun (WGS) entry which is preliminary data.</text>
</comment>
<dbReference type="RefSeq" id="WP_378256393.1">
    <property type="nucleotide sequence ID" value="NZ_JBHSJV010000001.1"/>
</dbReference>
<evidence type="ECO:0000256" key="2">
    <source>
        <dbReference type="SAM" id="SignalP"/>
    </source>
</evidence>